<evidence type="ECO:0000256" key="1">
    <source>
        <dbReference type="ARBA" id="ARBA00004141"/>
    </source>
</evidence>
<evidence type="ECO:0000313" key="12">
    <source>
        <dbReference type="EMBL" id="TLS37668.1"/>
    </source>
</evidence>
<dbReference type="GO" id="GO:0006784">
    <property type="term" value="P:heme A biosynthetic process"/>
    <property type="evidence" value="ECO:0007669"/>
    <property type="project" value="UniProtKB-UniRule"/>
</dbReference>
<keyword evidence="3 11" id="KW-0812">Transmembrane</keyword>
<dbReference type="GO" id="GO:0046872">
    <property type="term" value="F:metal ion binding"/>
    <property type="evidence" value="ECO:0007669"/>
    <property type="project" value="UniProtKB-KW"/>
</dbReference>
<evidence type="ECO:0000256" key="3">
    <source>
        <dbReference type="ARBA" id="ARBA00022692"/>
    </source>
</evidence>
<proteinExistence type="inferred from homology"/>
<dbReference type="AlphaFoldDB" id="A0A5R9F7Q9"/>
<comment type="subcellular location">
    <subcellularLocation>
        <location evidence="11">Cell membrane</location>
        <topology evidence="11">Multi-pass membrane protein</topology>
    </subcellularLocation>
    <subcellularLocation>
        <location evidence="1">Membrane</location>
        <topology evidence="1">Multi-pass membrane protein</topology>
    </subcellularLocation>
</comment>
<organism evidence="12 13">
    <name type="scientific">Exobacillus caeni</name>
    <dbReference type="NCBI Taxonomy" id="2574798"/>
    <lineage>
        <taxon>Bacteria</taxon>
        <taxon>Bacillati</taxon>
        <taxon>Bacillota</taxon>
        <taxon>Bacilli</taxon>
        <taxon>Bacillales</taxon>
        <taxon>Guptibacillaceae</taxon>
        <taxon>Exobacillus</taxon>
    </lineage>
</organism>
<comment type="similarity">
    <text evidence="11">Belongs to the COX15/CtaA family. Type 1 subfamily.</text>
</comment>
<dbReference type="EC" id="1.17.99.9" evidence="11"/>
<feature type="transmembrane region" description="Helical" evidence="11">
    <location>
        <begin position="7"/>
        <end position="26"/>
    </location>
</feature>
<feature type="transmembrane region" description="Helical" evidence="11">
    <location>
        <begin position="270"/>
        <end position="294"/>
    </location>
</feature>
<dbReference type="Proteomes" id="UP000308230">
    <property type="component" value="Unassembled WGS sequence"/>
</dbReference>
<comment type="subunit">
    <text evidence="11">Interacts with CtaB.</text>
</comment>
<dbReference type="PANTHER" id="PTHR35457">
    <property type="entry name" value="HEME A SYNTHASE"/>
    <property type="match status" value="1"/>
</dbReference>
<dbReference type="HAMAP" id="MF_01664">
    <property type="entry name" value="HemeA_synth_type1"/>
    <property type="match status" value="1"/>
</dbReference>
<dbReference type="InterPro" id="IPR023755">
    <property type="entry name" value="HemeA_Synthase_type1"/>
</dbReference>
<reference evidence="12 13" key="1">
    <citation type="submission" date="2019-04" db="EMBL/GenBank/DDBJ databases">
        <title>Bacillus caeni sp. nov., a bacterium isolated from mangrove sediment.</title>
        <authorList>
            <person name="Huang H."/>
            <person name="Mo K."/>
            <person name="Hu Y."/>
        </authorList>
    </citation>
    <scope>NUCLEOTIDE SEQUENCE [LARGE SCALE GENOMIC DNA]</scope>
    <source>
        <strain evidence="12 13">HB172195</strain>
    </source>
</reference>
<dbReference type="EMBL" id="SWLG01000005">
    <property type="protein sequence ID" value="TLS37668.1"/>
    <property type="molecule type" value="Genomic_DNA"/>
</dbReference>
<comment type="catalytic activity">
    <reaction evidence="11">
        <text>Fe(II)-heme o + 2 A + H2O = Fe(II)-heme a + 2 AH2</text>
        <dbReference type="Rhea" id="RHEA:63388"/>
        <dbReference type="ChEBI" id="CHEBI:13193"/>
        <dbReference type="ChEBI" id="CHEBI:15377"/>
        <dbReference type="ChEBI" id="CHEBI:17499"/>
        <dbReference type="ChEBI" id="CHEBI:60530"/>
        <dbReference type="ChEBI" id="CHEBI:61715"/>
        <dbReference type="EC" id="1.17.99.9"/>
    </reaction>
</comment>
<comment type="function">
    <text evidence="11">Catalyzes the conversion of heme O to heme A by two successive hydroxylations of the methyl group at C8. The first hydroxylation forms heme I, the second hydroxylation results in an unstable dihydroxymethyl group, which spontaneously dehydrates, resulting in the formyl group of heme A.</text>
</comment>
<keyword evidence="13" id="KW-1185">Reference proteome</keyword>
<feature type="transmembrane region" description="Helical" evidence="11">
    <location>
        <begin position="59"/>
        <end position="80"/>
    </location>
</feature>
<feature type="transmembrane region" description="Helical" evidence="11">
    <location>
        <begin position="241"/>
        <end position="264"/>
    </location>
</feature>
<keyword evidence="4 11" id="KW-0479">Metal-binding</keyword>
<protein>
    <recommendedName>
        <fullName evidence="11">Heme A synthase</fullName>
        <shortName evidence="11">HAS</shortName>
        <ecNumber evidence="11">1.17.99.9</ecNumber>
    </recommendedName>
    <alternativeName>
        <fullName evidence="11">Cytochrome aa3-controlling protein</fullName>
    </alternativeName>
</protein>
<dbReference type="GO" id="GO:0005886">
    <property type="term" value="C:plasma membrane"/>
    <property type="evidence" value="ECO:0007669"/>
    <property type="project" value="UniProtKB-SubCell"/>
</dbReference>
<dbReference type="InterPro" id="IPR003780">
    <property type="entry name" value="COX15/CtaA_fam"/>
</dbReference>
<feature type="transmembrane region" description="Helical" evidence="11">
    <location>
        <begin position="211"/>
        <end position="229"/>
    </location>
</feature>
<feature type="transmembrane region" description="Helical" evidence="11">
    <location>
        <begin position="163"/>
        <end position="180"/>
    </location>
</feature>
<evidence type="ECO:0000256" key="8">
    <source>
        <dbReference type="ARBA" id="ARBA00023133"/>
    </source>
</evidence>
<keyword evidence="9 11" id="KW-0472">Membrane</keyword>
<evidence type="ECO:0000256" key="5">
    <source>
        <dbReference type="ARBA" id="ARBA00022989"/>
    </source>
</evidence>
<name>A0A5R9F7Q9_9BACL</name>
<dbReference type="RefSeq" id="WP_138124975.1">
    <property type="nucleotide sequence ID" value="NZ_SWLG01000005.1"/>
</dbReference>
<accession>A0A5R9F7Q9</accession>
<evidence type="ECO:0000256" key="4">
    <source>
        <dbReference type="ARBA" id="ARBA00022723"/>
    </source>
</evidence>
<dbReference type="InterPro" id="IPR050450">
    <property type="entry name" value="COX15/CtaA_HemeA_synthase"/>
</dbReference>
<keyword evidence="5 11" id="KW-1133">Transmembrane helix</keyword>
<keyword evidence="7 11" id="KW-0408">Iron</keyword>
<evidence type="ECO:0000256" key="7">
    <source>
        <dbReference type="ARBA" id="ARBA00023004"/>
    </source>
</evidence>
<evidence type="ECO:0000256" key="6">
    <source>
        <dbReference type="ARBA" id="ARBA00023002"/>
    </source>
</evidence>
<evidence type="ECO:0000313" key="13">
    <source>
        <dbReference type="Proteomes" id="UP000308230"/>
    </source>
</evidence>
<evidence type="ECO:0000256" key="10">
    <source>
        <dbReference type="ARBA" id="ARBA00023157"/>
    </source>
</evidence>
<dbReference type="Pfam" id="PF02628">
    <property type="entry name" value="COX15-CtaA"/>
    <property type="match status" value="1"/>
</dbReference>
<dbReference type="UniPathway" id="UPA00269">
    <property type="reaction ID" value="UER00713"/>
</dbReference>
<dbReference type="OrthoDB" id="9816428at2"/>
<dbReference type="PANTHER" id="PTHR35457:SF1">
    <property type="entry name" value="HEME A SYNTHASE"/>
    <property type="match status" value="1"/>
</dbReference>
<keyword evidence="10" id="KW-1015">Disulfide bond</keyword>
<comment type="caution">
    <text evidence="12">The sequence shown here is derived from an EMBL/GenBank/DDBJ whole genome shotgun (WGS) entry which is preliminary data.</text>
</comment>
<keyword evidence="6 11" id="KW-0560">Oxidoreductase</keyword>
<feature type="binding site" description="axial binding residue" evidence="11">
    <location>
        <position position="213"/>
    </location>
    <ligand>
        <name>heme</name>
        <dbReference type="ChEBI" id="CHEBI:30413"/>
    </ligand>
    <ligandPart>
        <name>Fe</name>
        <dbReference type="ChEBI" id="CHEBI:18248"/>
    </ligandPart>
</feature>
<evidence type="ECO:0000256" key="11">
    <source>
        <dbReference type="HAMAP-Rule" id="MF_01664"/>
    </source>
</evidence>
<evidence type="ECO:0000256" key="9">
    <source>
        <dbReference type="ARBA" id="ARBA00023136"/>
    </source>
</evidence>
<comment type="pathway">
    <text evidence="11">Porphyrin-containing compound metabolism; heme A biosynthesis; heme A from heme O: step 1/1.</text>
</comment>
<feature type="transmembrane region" description="Helical" evidence="11">
    <location>
        <begin position="92"/>
        <end position="114"/>
    </location>
</feature>
<evidence type="ECO:0000256" key="2">
    <source>
        <dbReference type="ARBA" id="ARBA00022475"/>
    </source>
</evidence>
<dbReference type="GO" id="GO:0120547">
    <property type="term" value="F:heme A synthase activity"/>
    <property type="evidence" value="ECO:0007669"/>
    <property type="project" value="UniProtKB-EC"/>
</dbReference>
<sequence length="297" mass="32778">MNKLLKIYSVLTSFGMLLVLLMGAIVTKTGSGEGCGNSWPLCYGQVLPTAPELETIIEYSHRVVSAALGFMVIILAIWTWKKIGRVRETKFLAFMSVFLIVFQGLLGAAAVVWGQSDTVLAAHFGISLASFASVVLLTVLVFEHSRMPEGYVPSIPKRIRVQIYLLTTYVYVVVYTGALVRHTGSSMACSTWPLCNGYLIPPLSGQVAVQFFHRVAAAIAFLWLLSLVIQALKIFKEEKVVYWSFIISFLLILSQVTTGALIIITELNMFIALAHGLFIAGLFTVLTYLIMLSLRNK</sequence>
<feature type="transmembrane region" description="Helical" evidence="11">
    <location>
        <begin position="120"/>
        <end position="142"/>
    </location>
</feature>
<keyword evidence="8 11" id="KW-0350">Heme biosynthesis</keyword>
<gene>
    <name evidence="11" type="primary">ctaA</name>
    <name evidence="12" type="ORF">FCL54_07530</name>
</gene>
<comment type="cofactor">
    <cofactor evidence="11">
        <name>heme b</name>
        <dbReference type="ChEBI" id="CHEBI:60344"/>
    </cofactor>
</comment>
<keyword evidence="2 11" id="KW-1003">Cell membrane</keyword>
<feature type="binding site" description="axial binding residue" evidence="11">
    <location>
        <position position="275"/>
    </location>
    <ligand>
        <name>heme</name>
        <dbReference type="ChEBI" id="CHEBI:30413"/>
    </ligand>
    <ligandPart>
        <name>Fe</name>
        <dbReference type="ChEBI" id="CHEBI:18248"/>
    </ligandPart>
</feature>